<reference evidence="4" key="1">
    <citation type="submission" date="2016-09" db="EMBL/GenBank/DDBJ databases">
        <authorList>
            <person name="Varghese N."/>
            <person name="Submissions S."/>
        </authorList>
    </citation>
    <scope>NUCLEOTIDE SEQUENCE [LARGE SCALE GENOMIC DNA]</scope>
    <source>
        <strain evidence="4">ANC 3699</strain>
    </source>
</reference>
<dbReference type="Gene3D" id="2.40.128.640">
    <property type="match status" value="1"/>
</dbReference>
<dbReference type="OrthoDB" id="5348860at2"/>
<proteinExistence type="predicted"/>
<evidence type="ECO:0000256" key="2">
    <source>
        <dbReference type="SAM" id="SignalP"/>
    </source>
</evidence>
<dbReference type="EMBL" id="FMYK01000003">
    <property type="protein sequence ID" value="SDC20656.1"/>
    <property type="molecule type" value="Genomic_DNA"/>
</dbReference>
<protein>
    <submittedName>
        <fullName evidence="3">Uncharacterized lipoprotein NlpE involved in copper resistance</fullName>
    </submittedName>
</protein>
<dbReference type="PROSITE" id="PS51257">
    <property type="entry name" value="PROKAR_LIPOPROTEIN"/>
    <property type="match status" value="1"/>
</dbReference>
<dbReference type="RefSeq" id="WP_092618464.1">
    <property type="nucleotide sequence ID" value="NZ_FMYK01000003.1"/>
</dbReference>
<organism evidence="3 4">
    <name type="scientific">Acinetobacter marinus</name>
    <dbReference type="NCBI Taxonomy" id="281375"/>
    <lineage>
        <taxon>Bacteria</taxon>
        <taxon>Pseudomonadati</taxon>
        <taxon>Pseudomonadota</taxon>
        <taxon>Gammaproteobacteria</taxon>
        <taxon>Moraxellales</taxon>
        <taxon>Moraxellaceae</taxon>
        <taxon>Acinetobacter</taxon>
    </lineage>
</organism>
<keyword evidence="3" id="KW-0449">Lipoprotein</keyword>
<evidence type="ECO:0000256" key="1">
    <source>
        <dbReference type="SAM" id="MobiDB-lite"/>
    </source>
</evidence>
<evidence type="ECO:0000313" key="4">
    <source>
        <dbReference type="Proteomes" id="UP000242317"/>
    </source>
</evidence>
<keyword evidence="4" id="KW-1185">Reference proteome</keyword>
<sequence>MKKVLLSLTFASLLLSACSKPDSADQNTEAQSTAQQTAQQSTPSGTNHPDPAHSAENSLDWNGTYEGTLPCADCNGIRTELTLNSNKTYRIAETYLGRGKGEGASYVTNGTFNFDNRNTSIIVLDKKADARQYFIAENKVYALDSFGEKITGDFESMYILSKTVK</sequence>
<feature type="chain" id="PRO_5017284728" evidence="2">
    <location>
        <begin position="25"/>
        <end position="165"/>
    </location>
</feature>
<evidence type="ECO:0000313" key="3">
    <source>
        <dbReference type="EMBL" id="SDC20656.1"/>
    </source>
</evidence>
<accession>A0A1G6JRN7</accession>
<dbReference type="Pfam" id="PF04170">
    <property type="entry name" value="NlpE"/>
    <property type="match status" value="1"/>
</dbReference>
<name>A0A1G6JRN7_9GAMM</name>
<feature type="compositionally biased region" description="Low complexity" evidence="1">
    <location>
        <begin position="30"/>
        <end position="44"/>
    </location>
</feature>
<keyword evidence="2" id="KW-0732">Signal</keyword>
<feature type="signal peptide" evidence="2">
    <location>
        <begin position="1"/>
        <end position="24"/>
    </location>
</feature>
<gene>
    <name evidence="3" type="ORF">SAMN05421749_103416</name>
</gene>
<dbReference type="AlphaFoldDB" id="A0A1G6JRN7"/>
<feature type="region of interest" description="Disordered" evidence="1">
    <location>
        <begin position="21"/>
        <end position="59"/>
    </location>
</feature>
<dbReference type="InterPro" id="IPR007298">
    <property type="entry name" value="Cu-R_lipoprotein_NlpE"/>
</dbReference>
<dbReference type="Proteomes" id="UP000242317">
    <property type="component" value="Unassembled WGS sequence"/>
</dbReference>